<feature type="signal peptide" evidence="1">
    <location>
        <begin position="1"/>
        <end position="18"/>
    </location>
</feature>
<dbReference type="InterPro" id="IPR006597">
    <property type="entry name" value="Sel1-like"/>
</dbReference>
<gene>
    <name evidence="2" type="ORF">NX773_03305</name>
</gene>
<comment type="caution">
    <text evidence="2">The sequence shown here is derived from an EMBL/GenBank/DDBJ whole genome shotgun (WGS) entry which is preliminary data.</text>
</comment>
<dbReference type="RefSeq" id="WP_258854949.1">
    <property type="nucleotide sequence ID" value="NZ_JANUGV010000001.1"/>
</dbReference>
<accession>A0ABT2BFA6</accession>
<name>A0ABT2BFA6_9BURK</name>
<keyword evidence="3" id="KW-1185">Reference proteome</keyword>
<dbReference type="Proteomes" id="UP001205861">
    <property type="component" value="Unassembled WGS sequence"/>
</dbReference>
<dbReference type="SUPFAM" id="SSF81901">
    <property type="entry name" value="HCP-like"/>
    <property type="match status" value="1"/>
</dbReference>
<sequence>MKRILFVLMLAACGGAAADSLSEAKSLLAAKSYGEAFPVLRMLADSGNAEAKLHLGRMYWYGQGLPADRAAADALFAQAAAAGVGEAQDARTLTQRRAAKMAEITRWTAYDGADLAAGKYACPQPAIPEVSKTNDEIKATTGAYQAWSSCYNGFVADLDGPLAPAKRIPAELAVLMSEAEQQEAEQHIHRATEAAVGKVGANAQAVMARFASWEQATKAFAAEYNASAEARKKQDQITLETDRRLREGYQGLIHTSAPTGK</sequence>
<protein>
    <recommendedName>
        <fullName evidence="4">Sel1 repeat family protein</fullName>
    </recommendedName>
</protein>
<dbReference type="InterPro" id="IPR011990">
    <property type="entry name" value="TPR-like_helical_dom_sf"/>
</dbReference>
<dbReference type="EMBL" id="JANUGV010000001">
    <property type="protein sequence ID" value="MCS0607193.1"/>
    <property type="molecule type" value="Genomic_DNA"/>
</dbReference>
<evidence type="ECO:0000313" key="3">
    <source>
        <dbReference type="Proteomes" id="UP001205861"/>
    </source>
</evidence>
<evidence type="ECO:0000313" key="2">
    <source>
        <dbReference type="EMBL" id="MCS0607193.1"/>
    </source>
</evidence>
<evidence type="ECO:0008006" key="4">
    <source>
        <dbReference type="Google" id="ProtNLM"/>
    </source>
</evidence>
<proteinExistence type="predicted"/>
<dbReference type="SMART" id="SM00671">
    <property type="entry name" value="SEL1"/>
    <property type="match status" value="1"/>
</dbReference>
<organism evidence="2 3">
    <name type="scientific">Massilia solisilvae</name>
    <dbReference type="NCBI Taxonomy" id="1811225"/>
    <lineage>
        <taxon>Bacteria</taxon>
        <taxon>Pseudomonadati</taxon>
        <taxon>Pseudomonadota</taxon>
        <taxon>Betaproteobacteria</taxon>
        <taxon>Burkholderiales</taxon>
        <taxon>Oxalobacteraceae</taxon>
        <taxon>Telluria group</taxon>
        <taxon>Massilia</taxon>
    </lineage>
</organism>
<evidence type="ECO:0000256" key="1">
    <source>
        <dbReference type="SAM" id="SignalP"/>
    </source>
</evidence>
<feature type="chain" id="PRO_5046979253" description="Sel1 repeat family protein" evidence="1">
    <location>
        <begin position="19"/>
        <end position="261"/>
    </location>
</feature>
<reference evidence="2 3" key="1">
    <citation type="submission" date="2022-08" db="EMBL/GenBank/DDBJ databases">
        <title>Reclassification of Massilia species as members of the genera Telluria, Duganella, Pseudoduganella, Mokoshia gen. nov. and Zemynaea gen. nov. using orthogonal and non-orthogonal genome-based approaches.</title>
        <authorList>
            <person name="Bowman J.P."/>
        </authorList>
    </citation>
    <scope>NUCLEOTIDE SEQUENCE [LARGE SCALE GENOMIC DNA]</scope>
    <source>
        <strain evidence="2 3">JCM 31607</strain>
    </source>
</reference>
<keyword evidence="1" id="KW-0732">Signal</keyword>
<dbReference type="Gene3D" id="1.25.40.10">
    <property type="entry name" value="Tetratricopeptide repeat domain"/>
    <property type="match status" value="1"/>
</dbReference>